<organism evidence="2">
    <name type="scientific">Daphnia magna</name>
    <dbReference type="NCBI Taxonomy" id="35525"/>
    <lineage>
        <taxon>Eukaryota</taxon>
        <taxon>Metazoa</taxon>
        <taxon>Ecdysozoa</taxon>
        <taxon>Arthropoda</taxon>
        <taxon>Crustacea</taxon>
        <taxon>Branchiopoda</taxon>
        <taxon>Diplostraca</taxon>
        <taxon>Cladocera</taxon>
        <taxon>Anomopoda</taxon>
        <taxon>Daphniidae</taxon>
        <taxon>Daphnia</taxon>
    </lineage>
</organism>
<sequence length="88" mass="10263">MESCLVKPPHDVFDLSALHLHKVRARSTPLTTPLIKCENANKDQTKETRRCKKRQKITSDNKKRKLKNKNRKKGRKQNSNGLTVEIER</sequence>
<evidence type="ECO:0000256" key="1">
    <source>
        <dbReference type="SAM" id="MobiDB-lite"/>
    </source>
</evidence>
<reference evidence="2" key="3">
    <citation type="submission" date="2015-10" db="EMBL/GenBank/DDBJ databases">
        <authorList>
            <person name="Gilbert D.G."/>
        </authorList>
    </citation>
    <scope>NUCLEOTIDE SEQUENCE</scope>
</reference>
<accession>A0A0P4Z070</accession>
<proteinExistence type="predicted"/>
<reference evidence="3" key="2">
    <citation type="submission" date="2015-10" db="EMBL/GenBank/DDBJ databases">
        <title>EvidentialGene: Evidence-directed Construction of Complete mRNA Transcriptomes without Genomes.</title>
        <authorList>
            <person name="Gilbert D.G."/>
        </authorList>
    </citation>
    <scope>NUCLEOTIDE SEQUENCE</scope>
</reference>
<feature type="region of interest" description="Disordered" evidence="1">
    <location>
        <begin position="41"/>
        <end position="88"/>
    </location>
</feature>
<evidence type="ECO:0000313" key="3">
    <source>
        <dbReference type="EMBL" id="JAN77374.1"/>
    </source>
</evidence>
<protein>
    <submittedName>
        <fullName evidence="2">Uncharacterized protein</fullName>
    </submittedName>
</protein>
<dbReference type="AlphaFoldDB" id="A0A0P4Z070"/>
<feature type="compositionally biased region" description="Basic residues" evidence="1">
    <location>
        <begin position="49"/>
        <end position="76"/>
    </location>
</feature>
<reference evidence="2" key="1">
    <citation type="submission" date="2015-10" db="EMBL/GenBank/DDBJ databases">
        <title>Daphnia magna gene sets from two clonal populations assembled and annotated with EvidentialGene.</title>
        <authorList>
            <person name="Gilbert D."/>
            <person name="Podicheti R."/>
            <person name="Orsini L."/>
            <person name="Colbourne J."/>
            <person name="Pfrender M."/>
        </authorList>
    </citation>
    <scope>NUCLEOTIDE SEQUENCE</scope>
</reference>
<dbReference type="EMBL" id="GDIQ01017363">
    <property type="protein sequence ID" value="JAN77374.1"/>
    <property type="molecule type" value="Transcribed_RNA"/>
</dbReference>
<name>A0A0P4Z070_9CRUS</name>
<dbReference type="EMBL" id="GDIP01220253">
    <property type="protein sequence ID" value="JAJ03149.1"/>
    <property type="molecule type" value="Transcribed_RNA"/>
</dbReference>
<evidence type="ECO:0000313" key="2">
    <source>
        <dbReference type="EMBL" id="JAJ03149.1"/>
    </source>
</evidence>